<evidence type="ECO:0000256" key="2">
    <source>
        <dbReference type="ARBA" id="ARBA00022475"/>
    </source>
</evidence>
<feature type="transmembrane region" description="Helical" evidence="6">
    <location>
        <begin position="286"/>
        <end position="308"/>
    </location>
</feature>
<evidence type="ECO:0000256" key="1">
    <source>
        <dbReference type="ARBA" id="ARBA00004651"/>
    </source>
</evidence>
<keyword evidence="2" id="KW-1003">Cell membrane</keyword>
<feature type="transmembrane region" description="Helical" evidence="6">
    <location>
        <begin position="354"/>
        <end position="374"/>
    </location>
</feature>
<reference evidence="8" key="1">
    <citation type="journal article" date="2019" name="Int. J. Syst. Evol. Microbiol.">
        <title>The Global Catalogue of Microorganisms (GCM) 10K type strain sequencing project: providing services to taxonomists for standard genome sequencing and annotation.</title>
        <authorList>
            <consortium name="The Broad Institute Genomics Platform"/>
            <consortium name="The Broad Institute Genome Sequencing Center for Infectious Disease"/>
            <person name="Wu L."/>
            <person name="Ma J."/>
        </authorList>
    </citation>
    <scope>NUCLEOTIDE SEQUENCE [LARGE SCALE GENOMIC DNA]</scope>
    <source>
        <strain evidence="8">NCAIM B.02333</strain>
    </source>
</reference>
<keyword evidence="8" id="KW-1185">Reference proteome</keyword>
<dbReference type="Proteomes" id="UP001595685">
    <property type="component" value="Unassembled WGS sequence"/>
</dbReference>
<feature type="transmembrane region" description="Helical" evidence="6">
    <location>
        <begin position="121"/>
        <end position="141"/>
    </location>
</feature>
<dbReference type="PANTHER" id="PTHR23513:SF17">
    <property type="entry name" value="MEMBRANE PROTEIN"/>
    <property type="match status" value="1"/>
</dbReference>
<sequence length="457" mass="46344">ADGAAGGRGPGFGAVLRQGAYRRLLAVRVSSQVGDGAFQAGLASYILFSPTETATAPLVAGALSATVLPFTLVGPFAGVLLDRWSRQRVLLLSNLVRVVLAAAVAALVLASGGEFGGGLLVGLYALVLAALTVNRFILAGLGAALPKTVDRSLLVTANAITPTVGTGAFGAGFGLGFGIRFLLGAGPATDATVIATAAVLFGTSSVLALRIGRGALGPDERTGASAAQALRAVVQGLREGASHVWHRPGPRDAIGVIGAHRFAYGLSVIATFLLARGYLADDAQSGLGVLALAGGAAAGGALLAAVLTPSAVPRLERWRAGRPGPRLAGLDRWVVLALLVACAVEMLYTLGVAVWSLTAGAFVLGLAGQVVKIAADTHVQRGVDESFRGRAFSLYDVVFNAAFILAAALGALVVPDDGYSRPLYAFIALLYLVVAVLYLRACRRAARHGVAAVPTAG</sequence>
<dbReference type="Gene3D" id="1.20.1250.20">
    <property type="entry name" value="MFS general substrate transporter like domains"/>
    <property type="match status" value="1"/>
</dbReference>
<protein>
    <submittedName>
        <fullName evidence="7">MFS transporter</fullName>
    </submittedName>
</protein>
<dbReference type="SUPFAM" id="SSF103473">
    <property type="entry name" value="MFS general substrate transporter"/>
    <property type="match status" value="1"/>
</dbReference>
<evidence type="ECO:0000256" key="4">
    <source>
        <dbReference type="ARBA" id="ARBA00022989"/>
    </source>
</evidence>
<evidence type="ECO:0000313" key="7">
    <source>
        <dbReference type="EMBL" id="MFC3689120.1"/>
    </source>
</evidence>
<dbReference type="RefSeq" id="WP_376985557.1">
    <property type="nucleotide sequence ID" value="NZ_JBHRWW010000007.1"/>
</dbReference>
<feature type="transmembrane region" description="Helical" evidence="6">
    <location>
        <begin position="329"/>
        <end position="348"/>
    </location>
</feature>
<keyword evidence="5 6" id="KW-0472">Membrane</keyword>
<evidence type="ECO:0000256" key="5">
    <source>
        <dbReference type="ARBA" id="ARBA00023136"/>
    </source>
</evidence>
<feature type="transmembrane region" description="Helical" evidence="6">
    <location>
        <begin position="394"/>
        <end position="415"/>
    </location>
</feature>
<gene>
    <name evidence="7" type="ORF">ACFOLH_12275</name>
</gene>
<evidence type="ECO:0000256" key="6">
    <source>
        <dbReference type="SAM" id="Phobius"/>
    </source>
</evidence>
<feature type="transmembrane region" description="Helical" evidence="6">
    <location>
        <begin position="89"/>
        <end position="109"/>
    </location>
</feature>
<feature type="transmembrane region" description="Helical" evidence="6">
    <location>
        <begin position="421"/>
        <end position="439"/>
    </location>
</feature>
<dbReference type="PANTHER" id="PTHR23513">
    <property type="entry name" value="INTEGRAL MEMBRANE EFFLUX PROTEIN-RELATED"/>
    <property type="match status" value="1"/>
</dbReference>
<comment type="caution">
    <text evidence="7">The sequence shown here is derived from an EMBL/GenBank/DDBJ whole genome shotgun (WGS) entry which is preliminary data.</text>
</comment>
<comment type="subcellular location">
    <subcellularLocation>
        <location evidence="1">Cell membrane</location>
        <topology evidence="1">Multi-pass membrane protein</topology>
    </subcellularLocation>
</comment>
<keyword evidence="3 6" id="KW-0812">Transmembrane</keyword>
<evidence type="ECO:0000313" key="8">
    <source>
        <dbReference type="Proteomes" id="UP001595685"/>
    </source>
</evidence>
<accession>A0ABV7WGX9</accession>
<feature type="transmembrane region" description="Helical" evidence="6">
    <location>
        <begin position="191"/>
        <end position="211"/>
    </location>
</feature>
<feature type="transmembrane region" description="Helical" evidence="6">
    <location>
        <begin position="54"/>
        <end position="77"/>
    </location>
</feature>
<feature type="transmembrane region" description="Helical" evidence="6">
    <location>
        <begin position="262"/>
        <end position="280"/>
    </location>
</feature>
<dbReference type="InterPro" id="IPR036259">
    <property type="entry name" value="MFS_trans_sf"/>
</dbReference>
<feature type="transmembrane region" description="Helical" evidence="6">
    <location>
        <begin position="153"/>
        <end position="179"/>
    </location>
</feature>
<feature type="non-terminal residue" evidence="7">
    <location>
        <position position="1"/>
    </location>
</feature>
<keyword evidence="4 6" id="KW-1133">Transmembrane helix</keyword>
<evidence type="ECO:0000256" key="3">
    <source>
        <dbReference type="ARBA" id="ARBA00022692"/>
    </source>
</evidence>
<organism evidence="7 8">
    <name type="scientific">Aquipuribacter hungaricus</name>
    <dbReference type="NCBI Taxonomy" id="545624"/>
    <lineage>
        <taxon>Bacteria</taxon>
        <taxon>Bacillati</taxon>
        <taxon>Actinomycetota</taxon>
        <taxon>Actinomycetes</taxon>
        <taxon>Micrococcales</taxon>
        <taxon>Intrasporangiaceae</taxon>
        <taxon>Aquipuribacter</taxon>
    </lineage>
</organism>
<name>A0ABV7WGX9_9MICO</name>
<proteinExistence type="predicted"/>
<dbReference type="EMBL" id="JBHRWW010000007">
    <property type="protein sequence ID" value="MFC3689120.1"/>
    <property type="molecule type" value="Genomic_DNA"/>
</dbReference>